<dbReference type="AlphaFoldDB" id="A0A1M7D8F0"/>
<dbReference type="Proteomes" id="UP000186002">
    <property type="component" value="Unassembled WGS sequence"/>
</dbReference>
<organism evidence="1 2">
    <name type="scientific">Roseibium suaedae</name>
    <dbReference type="NCBI Taxonomy" id="735517"/>
    <lineage>
        <taxon>Bacteria</taxon>
        <taxon>Pseudomonadati</taxon>
        <taxon>Pseudomonadota</taxon>
        <taxon>Alphaproteobacteria</taxon>
        <taxon>Hyphomicrobiales</taxon>
        <taxon>Stappiaceae</taxon>
        <taxon>Roseibium</taxon>
    </lineage>
</organism>
<protein>
    <submittedName>
        <fullName evidence="1">Uncharacterized protein</fullName>
    </submittedName>
</protein>
<dbReference type="EMBL" id="FRBW01000001">
    <property type="protein sequence ID" value="SHL75687.1"/>
    <property type="molecule type" value="Genomic_DNA"/>
</dbReference>
<evidence type="ECO:0000313" key="2">
    <source>
        <dbReference type="Proteomes" id="UP000186002"/>
    </source>
</evidence>
<evidence type="ECO:0000313" key="1">
    <source>
        <dbReference type="EMBL" id="SHL75687.1"/>
    </source>
</evidence>
<sequence length="61" mass="6701">MIEFQLCPTARAFLHSGIPNSKLLYSVFLYSDIPYSAFLGGAAVSPGYSVFQMLFRIPGIP</sequence>
<dbReference type="STRING" id="735517.SAMN05444272_1402"/>
<reference evidence="1 2" key="1">
    <citation type="submission" date="2016-11" db="EMBL/GenBank/DDBJ databases">
        <authorList>
            <person name="Jaros S."/>
            <person name="Januszkiewicz K."/>
            <person name="Wedrychowicz H."/>
        </authorList>
    </citation>
    <scope>NUCLEOTIDE SEQUENCE [LARGE SCALE GENOMIC DNA]</scope>
    <source>
        <strain evidence="1 2">DSM 22153</strain>
    </source>
</reference>
<proteinExistence type="predicted"/>
<gene>
    <name evidence="1" type="ORF">SAMN05444272_1402</name>
</gene>
<accession>A0A1M7D8F0</accession>
<name>A0A1M7D8F0_9HYPH</name>
<keyword evidence="2" id="KW-1185">Reference proteome</keyword>